<accession>A0A2V3PLV5</accession>
<keyword evidence="2" id="KW-1185">Reference proteome</keyword>
<sequence length="68" mass="7978">MNETYFLIKSAHLTSGYEVHKKDCKWLYSTKDQTLLGYFPNRLEAIEEAKRNQYTILHEGTCCTGCRE</sequence>
<comment type="caution">
    <text evidence="1">The sequence shown here is derived from an EMBL/GenBank/DDBJ whole genome shotgun (WGS) entry which is preliminary data.</text>
</comment>
<gene>
    <name evidence="1" type="ORF">CLV62_12659</name>
</gene>
<organism evidence="1 2">
    <name type="scientific">Dysgonomonas alginatilytica</name>
    <dbReference type="NCBI Taxonomy" id="1605892"/>
    <lineage>
        <taxon>Bacteria</taxon>
        <taxon>Pseudomonadati</taxon>
        <taxon>Bacteroidota</taxon>
        <taxon>Bacteroidia</taxon>
        <taxon>Bacteroidales</taxon>
        <taxon>Dysgonomonadaceae</taxon>
        <taxon>Dysgonomonas</taxon>
    </lineage>
</organism>
<reference evidence="1 2" key="1">
    <citation type="submission" date="2018-03" db="EMBL/GenBank/DDBJ databases">
        <title>Genomic Encyclopedia of Archaeal and Bacterial Type Strains, Phase II (KMG-II): from individual species to whole genera.</title>
        <authorList>
            <person name="Goeker M."/>
        </authorList>
    </citation>
    <scope>NUCLEOTIDE SEQUENCE [LARGE SCALE GENOMIC DNA]</scope>
    <source>
        <strain evidence="1 2">DSM 100214</strain>
    </source>
</reference>
<protein>
    <submittedName>
        <fullName evidence="1">Uncharacterized protein</fullName>
    </submittedName>
</protein>
<proteinExistence type="predicted"/>
<dbReference type="Proteomes" id="UP000247973">
    <property type="component" value="Unassembled WGS sequence"/>
</dbReference>
<evidence type="ECO:0000313" key="1">
    <source>
        <dbReference type="EMBL" id="PXV61125.1"/>
    </source>
</evidence>
<evidence type="ECO:0000313" key="2">
    <source>
        <dbReference type="Proteomes" id="UP000247973"/>
    </source>
</evidence>
<name>A0A2V3PLV5_9BACT</name>
<dbReference type="EMBL" id="QICL01000026">
    <property type="protein sequence ID" value="PXV61125.1"/>
    <property type="molecule type" value="Genomic_DNA"/>
</dbReference>
<dbReference type="AlphaFoldDB" id="A0A2V3PLV5"/>